<name>A0A7Z0DUR0_RHILE</name>
<dbReference type="EMBL" id="JACBZV010000001">
    <property type="protein sequence ID" value="NYJ09732.1"/>
    <property type="molecule type" value="Genomic_DNA"/>
</dbReference>
<evidence type="ECO:0000313" key="1">
    <source>
        <dbReference type="EMBL" id="NYJ09732.1"/>
    </source>
</evidence>
<dbReference type="Proteomes" id="UP000535276">
    <property type="component" value="Unassembled WGS sequence"/>
</dbReference>
<dbReference type="RefSeq" id="WP_179610682.1">
    <property type="nucleotide sequence ID" value="NZ_JACBZV010000001.1"/>
</dbReference>
<accession>A0A7Z0DUR0</accession>
<gene>
    <name evidence="1" type="ORF">GGI64_000751</name>
</gene>
<protein>
    <submittedName>
        <fullName evidence="1">Uncharacterized protein</fullName>
    </submittedName>
</protein>
<proteinExistence type="predicted"/>
<dbReference type="AlphaFoldDB" id="A0A7Z0DUR0"/>
<reference evidence="1 2" key="1">
    <citation type="submission" date="2020-07" db="EMBL/GenBank/DDBJ databases">
        <title>Genomic Encyclopedia of Type Strains, Phase IV (KMG-V): Genome sequencing to study the core and pangenomes of soil and plant-associated prokaryotes.</title>
        <authorList>
            <person name="Whitman W."/>
        </authorList>
    </citation>
    <scope>NUCLEOTIDE SEQUENCE [LARGE SCALE GENOMIC DNA]</scope>
    <source>
        <strain evidence="1 2">SEMIA 4052</strain>
    </source>
</reference>
<comment type="caution">
    <text evidence="1">The sequence shown here is derived from an EMBL/GenBank/DDBJ whole genome shotgun (WGS) entry which is preliminary data.</text>
</comment>
<organism evidence="1 2">
    <name type="scientific">Rhizobium leguminosarum</name>
    <dbReference type="NCBI Taxonomy" id="384"/>
    <lineage>
        <taxon>Bacteria</taxon>
        <taxon>Pseudomonadati</taxon>
        <taxon>Pseudomonadota</taxon>
        <taxon>Alphaproteobacteria</taxon>
        <taxon>Hyphomicrobiales</taxon>
        <taxon>Rhizobiaceae</taxon>
        <taxon>Rhizobium/Agrobacterium group</taxon>
        <taxon>Rhizobium</taxon>
    </lineage>
</organism>
<sequence length="55" mass="6180">MLSIDNINVISGPKFLAPAELPAHPEIQPAQKILCSAATFRRLTRLRRHHRHPGC</sequence>
<evidence type="ECO:0000313" key="2">
    <source>
        <dbReference type="Proteomes" id="UP000535276"/>
    </source>
</evidence>